<dbReference type="EMBL" id="REGN01000591">
    <property type="protein sequence ID" value="RNA40789.1"/>
    <property type="molecule type" value="Genomic_DNA"/>
</dbReference>
<evidence type="ECO:0000313" key="3">
    <source>
        <dbReference type="EMBL" id="RNA40789.1"/>
    </source>
</evidence>
<dbReference type="InterPro" id="IPR001611">
    <property type="entry name" value="Leu-rich_rpt"/>
</dbReference>
<evidence type="ECO:0000313" key="4">
    <source>
        <dbReference type="Proteomes" id="UP000276133"/>
    </source>
</evidence>
<sequence>MKKLQDLERSELLKHYDQIINDIDIKTETHLGNAVNPCVKFINDRHDLNHVEKLVIIPNYLDHEQIQILNSLIRAKLTKRHTFLKLNKDILQLCLIAQYFIKNCGYLDVMEWSKMKKYENLKLNSIQIKKIDLKILAEYLIELNNIEVVNMDFSCSSIESIESWSSIDIKYRCLKRLDLSNNNIKILNENIFDSLECLEFLRISDNKIELIDPGCFSELKNLKMLDLRNNFLSSINFKGTNSLKFLDLSENFIKNLEKNFFTNFRDLEILNLNSNRLNKIDRQLFFHLENLQELNLRKNLIVQLEKECFDCLKNLKKFDLGLNDIRLIKARMFRHLSKLNSLILDGNHDLELEENFFHKVSNLKLKCFEILIQILGE</sequence>
<reference evidence="3 4" key="1">
    <citation type="journal article" date="2018" name="Sci. Rep.">
        <title>Genomic signatures of local adaptation to the degree of environmental predictability in rotifers.</title>
        <authorList>
            <person name="Franch-Gras L."/>
            <person name="Hahn C."/>
            <person name="Garcia-Roger E.M."/>
            <person name="Carmona M.J."/>
            <person name="Serra M."/>
            <person name="Gomez A."/>
        </authorList>
    </citation>
    <scope>NUCLEOTIDE SEQUENCE [LARGE SCALE GENOMIC DNA]</scope>
    <source>
        <strain evidence="3">HYR1</strain>
    </source>
</reference>
<gene>
    <name evidence="3" type="ORF">BpHYR1_001717</name>
</gene>
<dbReference type="Gene3D" id="3.80.10.10">
    <property type="entry name" value="Ribonuclease Inhibitor"/>
    <property type="match status" value="2"/>
</dbReference>
<dbReference type="SUPFAM" id="SSF52058">
    <property type="entry name" value="L domain-like"/>
    <property type="match status" value="1"/>
</dbReference>
<dbReference type="AlphaFoldDB" id="A0A3M7SYQ6"/>
<dbReference type="PROSITE" id="PS51450">
    <property type="entry name" value="LRR"/>
    <property type="match status" value="1"/>
</dbReference>
<proteinExistence type="predicted"/>
<evidence type="ECO:0000256" key="1">
    <source>
        <dbReference type="ARBA" id="ARBA00022614"/>
    </source>
</evidence>
<dbReference type="InterPro" id="IPR032675">
    <property type="entry name" value="LRR_dom_sf"/>
</dbReference>
<dbReference type="PANTHER" id="PTHR24366:SF96">
    <property type="entry name" value="LEUCINE RICH REPEAT CONTAINING 53"/>
    <property type="match status" value="1"/>
</dbReference>
<keyword evidence="2" id="KW-0677">Repeat</keyword>
<organism evidence="3 4">
    <name type="scientific">Brachionus plicatilis</name>
    <name type="common">Marine rotifer</name>
    <name type="synonym">Brachionus muelleri</name>
    <dbReference type="NCBI Taxonomy" id="10195"/>
    <lineage>
        <taxon>Eukaryota</taxon>
        <taxon>Metazoa</taxon>
        <taxon>Spiralia</taxon>
        <taxon>Gnathifera</taxon>
        <taxon>Rotifera</taxon>
        <taxon>Eurotatoria</taxon>
        <taxon>Monogononta</taxon>
        <taxon>Pseudotrocha</taxon>
        <taxon>Ploima</taxon>
        <taxon>Brachionidae</taxon>
        <taxon>Brachionus</taxon>
    </lineage>
</organism>
<dbReference type="PANTHER" id="PTHR24366">
    <property type="entry name" value="IG(IMMUNOGLOBULIN) AND LRR(LEUCINE RICH REPEAT) DOMAINS"/>
    <property type="match status" value="1"/>
</dbReference>
<dbReference type="InterPro" id="IPR003591">
    <property type="entry name" value="Leu-rich_rpt_typical-subtyp"/>
</dbReference>
<dbReference type="OrthoDB" id="1055097at2759"/>
<keyword evidence="4" id="KW-1185">Reference proteome</keyword>
<evidence type="ECO:0000256" key="2">
    <source>
        <dbReference type="ARBA" id="ARBA00022737"/>
    </source>
</evidence>
<name>A0A3M7SYQ6_BRAPC</name>
<dbReference type="Proteomes" id="UP000276133">
    <property type="component" value="Unassembled WGS sequence"/>
</dbReference>
<keyword evidence="1" id="KW-0433">Leucine-rich repeat</keyword>
<dbReference type="Pfam" id="PF00560">
    <property type="entry name" value="LRR_1"/>
    <property type="match status" value="1"/>
</dbReference>
<comment type="caution">
    <text evidence="3">The sequence shown here is derived from an EMBL/GenBank/DDBJ whole genome shotgun (WGS) entry which is preliminary data.</text>
</comment>
<protein>
    <submittedName>
        <fullName evidence="3">Leucine-rich repeat-containing 15</fullName>
    </submittedName>
</protein>
<accession>A0A3M7SYQ6</accession>
<dbReference type="SMART" id="SM00369">
    <property type="entry name" value="LRR_TYP"/>
    <property type="match status" value="8"/>
</dbReference>
<dbReference type="STRING" id="10195.A0A3M7SYQ6"/>
<dbReference type="Pfam" id="PF13855">
    <property type="entry name" value="LRR_8"/>
    <property type="match status" value="2"/>
</dbReference>